<dbReference type="InterPro" id="IPR011320">
    <property type="entry name" value="RNase_H1_N"/>
</dbReference>
<dbReference type="Proteomes" id="UP000807025">
    <property type="component" value="Unassembled WGS sequence"/>
</dbReference>
<reference evidence="2" key="1">
    <citation type="submission" date="2020-11" db="EMBL/GenBank/DDBJ databases">
        <authorList>
            <consortium name="DOE Joint Genome Institute"/>
            <person name="Ahrendt S."/>
            <person name="Riley R."/>
            <person name="Andreopoulos W."/>
            <person name="Labutti K."/>
            <person name="Pangilinan J."/>
            <person name="Ruiz-Duenas F.J."/>
            <person name="Barrasa J.M."/>
            <person name="Sanchez-Garcia M."/>
            <person name="Camarero S."/>
            <person name="Miyauchi S."/>
            <person name="Serrano A."/>
            <person name="Linde D."/>
            <person name="Babiker R."/>
            <person name="Drula E."/>
            <person name="Ayuso-Fernandez I."/>
            <person name="Pacheco R."/>
            <person name="Padilla G."/>
            <person name="Ferreira P."/>
            <person name="Barriuso J."/>
            <person name="Kellner H."/>
            <person name="Castanera R."/>
            <person name="Alfaro M."/>
            <person name="Ramirez L."/>
            <person name="Pisabarro A.G."/>
            <person name="Kuo A."/>
            <person name="Tritt A."/>
            <person name="Lipzen A."/>
            <person name="He G."/>
            <person name="Yan M."/>
            <person name="Ng V."/>
            <person name="Cullen D."/>
            <person name="Martin F."/>
            <person name="Rosso M.-N."/>
            <person name="Henrissat B."/>
            <person name="Hibbett D."/>
            <person name="Martinez A.T."/>
            <person name="Grigoriev I.V."/>
        </authorList>
    </citation>
    <scope>NUCLEOTIDE SEQUENCE</scope>
    <source>
        <strain evidence="2">ATCC 90797</strain>
    </source>
</reference>
<dbReference type="InterPro" id="IPR037056">
    <property type="entry name" value="RNase_H1_N_sf"/>
</dbReference>
<evidence type="ECO:0000313" key="2">
    <source>
        <dbReference type="EMBL" id="KAF9487030.1"/>
    </source>
</evidence>
<dbReference type="Gene3D" id="3.40.970.10">
    <property type="entry name" value="Ribonuclease H1, N-terminal domain"/>
    <property type="match status" value="1"/>
</dbReference>
<dbReference type="InterPro" id="IPR009027">
    <property type="entry name" value="Ribosomal_bL9/RNase_H1_N"/>
</dbReference>
<dbReference type="OrthoDB" id="3270804at2759"/>
<dbReference type="SUPFAM" id="SSF55658">
    <property type="entry name" value="L9 N-domain-like"/>
    <property type="match status" value="1"/>
</dbReference>
<accession>A0A9P6D8Q2</accession>
<sequence>MAVCASEAPHSFSPLRILPPMARTSNVPTVDALLAMMAFMNISAADIQGFADVFNEASNRVSAGSTSADDDFVALSAADGDGGGAVSSVSSVAPVTAATQAPVTAATQAPVTAATQAPVAALAAAPAQAPVAAPTEDGPPPGSTAPWVVPVGYDYHLPDADEDGPYYAIVRGHAVGVFAGWEATSPLVTGVSGAIFR</sequence>
<feature type="domain" description="Ribonuclease H1 N-terminal" evidence="1">
    <location>
        <begin position="165"/>
        <end position="197"/>
    </location>
</feature>
<dbReference type="EMBL" id="MU154835">
    <property type="protein sequence ID" value="KAF9487030.1"/>
    <property type="molecule type" value="Genomic_DNA"/>
</dbReference>
<dbReference type="AlphaFoldDB" id="A0A9P6D8Q2"/>
<evidence type="ECO:0000259" key="1">
    <source>
        <dbReference type="Pfam" id="PF01693"/>
    </source>
</evidence>
<name>A0A9P6D8Q2_PLEER</name>
<gene>
    <name evidence="2" type="ORF">BDN71DRAFT_1594670</name>
</gene>
<proteinExistence type="predicted"/>
<evidence type="ECO:0000313" key="3">
    <source>
        <dbReference type="Proteomes" id="UP000807025"/>
    </source>
</evidence>
<protein>
    <recommendedName>
        <fullName evidence="1">Ribonuclease H1 N-terminal domain-containing protein</fullName>
    </recommendedName>
</protein>
<feature type="non-terminal residue" evidence="2">
    <location>
        <position position="197"/>
    </location>
</feature>
<dbReference type="Pfam" id="PF01693">
    <property type="entry name" value="Cauli_VI"/>
    <property type="match status" value="1"/>
</dbReference>
<comment type="caution">
    <text evidence="2">The sequence shown here is derived from an EMBL/GenBank/DDBJ whole genome shotgun (WGS) entry which is preliminary data.</text>
</comment>
<organism evidence="2 3">
    <name type="scientific">Pleurotus eryngii</name>
    <name type="common">Boletus of the steppes</name>
    <dbReference type="NCBI Taxonomy" id="5323"/>
    <lineage>
        <taxon>Eukaryota</taxon>
        <taxon>Fungi</taxon>
        <taxon>Dikarya</taxon>
        <taxon>Basidiomycota</taxon>
        <taxon>Agaricomycotina</taxon>
        <taxon>Agaricomycetes</taxon>
        <taxon>Agaricomycetidae</taxon>
        <taxon>Agaricales</taxon>
        <taxon>Pleurotineae</taxon>
        <taxon>Pleurotaceae</taxon>
        <taxon>Pleurotus</taxon>
    </lineage>
</organism>
<keyword evidence="3" id="KW-1185">Reference proteome</keyword>